<dbReference type="GO" id="GO:0004378">
    <property type="term" value="F:GDP-Man:Man(1)GlcNAc(2)-PP-Dol alpha-1,3-mannosyltransferase activity"/>
    <property type="evidence" value="ECO:0007669"/>
    <property type="project" value="InterPro"/>
</dbReference>
<name>A0A2M7XL88_9BACT</name>
<organism evidence="3 4">
    <name type="scientific">Candidatus Shapirobacteria bacterium CG_4_9_14_3_um_filter_39_13</name>
    <dbReference type="NCBI Taxonomy" id="1974479"/>
    <lineage>
        <taxon>Bacteria</taxon>
        <taxon>Candidatus Shapironibacteriota</taxon>
    </lineage>
</organism>
<evidence type="ECO:0000313" key="3">
    <source>
        <dbReference type="EMBL" id="PJA49382.1"/>
    </source>
</evidence>
<dbReference type="Gene3D" id="3.40.50.2000">
    <property type="entry name" value="Glycogen Phosphorylase B"/>
    <property type="match status" value="2"/>
</dbReference>
<gene>
    <name evidence="3" type="ORF">CO169_02045</name>
</gene>
<comment type="caution">
    <text evidence="3">The sequence shown here is derived from an EMBL/GenBank/DDBJ whole genome shotgun (WGS) entry which is preliminary data.</text>
</comment>
<reference evidence="4" key="1">
    <citation type="submission" date="2017-09" db="EMBL/GenBank/DDBJ databases">
        <title>Depth-based differentiation of microbial function through sediment-hosted aquifers and enrichment of novel symbionts in the deep terrestrial subsurface.</title>
        <authorList>
            <person name="Probst A.J."/>
            <person name="Ladd B."/>
            <person name="Jarett J.K."/>
            <person name="Geller-Mcgrath D.E."/>
            <person name="Sieber C.M.K."/>
            <person name="Emerson J.B."/>
            <person name="Anantharaman K."/>
            <person name="Thomas B.C."/>
            <person name="Malmstrom R."/>
            <person name="Stieglmeier M."/>
            <person name="Klingl A."/>
            <person name="Woyke T."/>
            <person name="Ryan C.M."/>
            <person name="Banfield J.F."/>
        </authorList>
    </citation>
    <scope>NUCLEOTIDE SEQUENCE [LARGE SCALE GENOMIC DNA]</scope>
</reference>
<proteinExistence type="predicted"/>
<accession>A0A2M7XL88</accession>
<dbReference type="SUPFAM" id="SSF53756">
    <property type="entry name" value="UDP-Glycosyltransferase/glycogen phosphorylase"/>
    <property type="match status" value="1"/>
</dbReference>
<dbReference type="PANTHER" id="PTHR45918:SF1">
    <property type="entry name" value="ALPHA-1,3_1,6-MANNOSYLTRANSFERASE ALG2"/>
    <property type="match status" value="1"/>
</dbReference>
<protein>
    <submittedName>
        <fullName evidence="3">Glycosyltransferase family 4 protein</fullName>
    </submittedName>
</protein>
<dbReference type="InterPro" id="IPR027054">
    <property type="entry name" value="ALG2"/>
</dbReference>
<feature type="domain" description="Glycosyl transferase family 1" evidence="2">
    <location>
        <begin position="190"/>
        <end position="351"/>
    </location>
</feature>
<keyword evidence="1 3" id="KW-0808">Transferase</keyword>
<dbReference type="InterPro" id="IPR001296">
    <property type="entry name" value="Glyco_trans_1"/>
</dbReference>
<evidence type="ECO:0000259" key="2">
    <source>
        <dbReference type="Pfam" id="PF00534"/>
    </source>
</evidence>
<dbReference type="AlphaFoldDB" id="A0A2M7XL88"/>
<evidence type="ECO:0000313" key="4">
    <source>
        <dbReference type="Proteomes" id="UP000230062"/>
    </source>
</evidence>
<dbReference type="EMBL" id="PFWP01000058">
    <property type="protein sequence ID" value="PJA49382.1"/>
    <property type="molecule type" value="Genomic_DNA"/>
</dbReference>
<evidence type="ECO:0000256" key="1">
    <source>
        <dbReference type="ARBA" id="ARBA00022679"/>
    </source>
</evidence>
<dbReference type="Proteomes" id="UP000230062">
    <property type="component" value="Unassembled WGS sequence"/>
</dbReference>
<sequence length="374" mass="42734">MIKVALVHDYLKEYGGAERVLAALSEIWPKAPIYTAFCDRNSTSGKAFAQKKIIESWLAPLIKYKNLYSPLRFLAPAIWRSFDFTDCDIVVASSSWYISRGFKVGPKTKVFCYCHTPPRYLYGYSTSIEWQRYWPVRVYALLVNHFLRLYDFRSAQTVAQFIVNSRNTQGRVKKFYRCDSTIIYPPVEVDKIKKATASLKPENFYLVVSRVVGAKGIELAIEAAKKLKIPLKIIGETAGLYWFAQGVGRLQNKYVEFVGRVSDKELYRYYGRCKAFLALATDEDFGITPVEAMAAGRPVIAFRGGGYLESVIEGKTGEFFNEPTVESLVNVLKNFKPGKYKTEDCRKQAEKFSKERFKKEIKKFIEKHAGTSRG</sequence>
<dbReference type="PANTHER" id="PTHR45918">
    <property type="entry name" value="ALPHA-1,3/1,6-MANNOSYLTRANSFERASE ALG2"/>
    <property type="match status" value="1"/>
</dbReference>
<dbReference type="Pfam" id="PF00534">
    <property type="entry name" value="Glycos_transf_1"/>
    <property type="match status" value="1"/>
</dbReference>